<feature type="compositionally biased region" description="Polar residues" evidence="2">
    <location>
        <begin position="29"/>
        <end position="52"/>
    </location>
</feature>
<dbReference type="SUPFAM" id="SSF52540">
    <property type="entry name" value="P-loop containing nucleoside triphosphate hydrolases"/>
    <property type="match status" value="1"/>
</dbReference>
<evidence type="ECO:0000313" key="4">
    <source>
        <dbReference type="EMBL" id="KAJ8314137.1"/>
    </source>
</evidence>
<dbReference type="InterPro" id="IPR014001">
    <property type="entry name" value="Helicase_ATP-bd"/>
</dbReference>
<keyword evidence="1" id="KW-0378">Hydrolase</keyword>
<evidence type="ECO:0000259" key="3">
    <source>
        <dbReference type="PROSITE" id="PS51192"/>
    </source>
</evidence>
<feature type="region of interest" description="Disordered" evidence="2">
    <location>
        <begin position="66"/>
        <end position="109"/>
    </location>
</feature>
<feature type="compositionally biased region" description="Basic and acidic residues" evidence="2">
    <location>
        <begin position="8"/>
        <end position="28"/>
    </location>
</feature>
<accession>A0ABQ9F9W3</accession>
<comment type="caution">
    <text evidence="4">The sequence shown here is derived from an EMBL/GenBank/DDBJ whole genome shotgun (WGS) entry which is preliminary data.</text>
</comment>
<dbReference type="CDD" id="cd18010">
    <property type="entry name" value="DEXHc_HARP_SMARCAL1"/>
    <property type="match status" value="1"/>
</dbReference>
<feature type="region of interest" description="Disordered" evidence="2">
    <location>
        <begin position="151"/>
        <end position="183"/>
    </location>
</feature>
<feature type="region of interest" description="Disordered" evidence="2">
    <location>
        <begin position="1"/>
        <end position="52"/>
    </location>
</feature>
<evidence type="ECO:0000313" key="5">
    <source>
        <dbReference type="Proteomes" id="UP001217089"/>
    </source>
</evidence>
<dbReference type="SMART" id="SM00487">
    <property type="entry name" value="DEXDc"/>
    <property type="match status" value="1"/>
</dbReference>
<feature type="domain" description="Helicase ATP-binding" evidence="3">
    <location>
        <begin position="316"/>
        <end position="472"/>
    </location>
</feature>
<proteinExistence type="predicted"/>
<dbReference type="Pfam" id="PF00176">
    <property type="entry name" value="SNF2-rel_dom"/>
    <property type="match status" value="1"/>
</dbReference>
<dbReference type="EMBL" id="JARBDR010000342">
    <property type="protein sequence ID" value="KAJ8314137.1"/>
    <property type="molecule type" value="Genomic_DNA"/>
</dbReference>
<evidence type="ECO:0000256" key="2">
    <source>
        <dbReference type="SAM" id="MobiDB-lite"/>
    </source>
</evidence>
<reference evidence="4 5" key="1">
    <citation type="submission" date="2022-12" db="EMBL/GenBank/DDBJ databases">
        <title>Chromosome-level genome of Tegillarca granosa.</title>
        <authorList>
            <person name="Kim J."/>
        </authorList>
    </citation>
    <scope>NUCLEOTIDE SEQUENCE [LARGE SCALE GENOMIC DNA]</scope>
    <source>
        <strain evidence="4">Teg-2019</strain>
        <tissue evidence="4">Adductor muscle</tissue>
    </source>
</reference>
<dbReference type="InterPro" id="IPR027417">
    <property type="entry name" value="P-loop_NTPase"/>
</dbReference>
<evidence type="ECO:0000256" key="1">
    <source>
        <dbReference type="ARBA" id="ARBA00022801"/>
    </source>
</evidence>
<dbReference type="Proteomes" id="UP001217089">
    <property type="component" value="Unassembled WGS sequence"/>
</dbReference>
<dbReference type="Gene3D" id="3.40.50.10810">
    <property type="entry name" value="Tandem AAA-ATPase domain"/>
    <property type="match status" value="1"/>
</dbReference>
<gene>
    <name evidence="4" type="ORF">KUTeg_008698</name>
</gene>
<name>A0ABQ9F9W3_TEGGR</name>
<dbReference type="PANTHER" id="PTHR45766">
    <property type="entry name" value="DNA ANNEALING HELICASE AND ENDONUCLEASE ZRANB3 FAMILY MEMBER"/>
    <property type="match status" value="1"/>
</dbReference>
<keyword evidence="5" id="KW-1185">Reference proteome</keyword>
<dbReference type="PROSITE" id="PS51192">
    <property type="entry name" value="HELICASE_ATP_BIND_1"/>
    <property type="match status" value="1"/>
</dbReference>
<dbReference type="InterPro" id="IPR000330">
    <property type="entry name" value="SNF2_N"/>
</dbReference>
<dbReference type="PANTHER" id="PTHR45766:SF6">
    <property type="entry name" value="SWI_SNF-RELATED MATRIX-ASSOCIATED ACTIN-DEPENDENT REGULATOR OF CHROMATIN SUBFAMILY A-LIKE PROTEIN 1"/>
    <property type="match status" value="1"/>
</dbReference>
<feature type="compositionally biased region" description="Polar residues" evidence="2">
    <location>
        <begin position="98"/>
        <end position="109"/>
    </location>
</feature>
<sequence>MSSGSLTEEQKRRIEENKRKALAKRAEKSSQSPVKSVNPQAQPSGSGIFSNQSSNLQFSYNAKPAHTVPRNIPVPQNIAGRSGNFSKSVVNPPDKTKGSNFSQSSSGACLNKNNTSSLTKSLNAYSCNSAVNKTTSFSKWASNNGNTKLFEQKKNSNTASSSQTRTNQSVSVGKYQKPQNSSLSNVETVANSIAQSSVKPEGAAGKNHFSTFGKNTVKGCCVLISRERFEVNVGYCAPLLEVFKSMKTKLYVNAVKDLRPAVQLEPLPRPILQVFSSQLKGVYPPSALESVGSADLSAVDNILTESLLPFQRVGVNFGIHKNGRVLIADDMGLGKTIQAICLAAYYRDEWPLLVVVPSSVRFDWAQQIRRWLPSVDPQEIQVAVSGKDSCTSSLVNILSYDLMARKAADLKKKHFQVIIMDECHLLKNYKTARCKAAMPLLQTAHRVILLSGTPALSRPSELYTQISAITPFLFKYQDFGIRYCDGKQTTKERRFKTVTS</sequence>
<organism evidence="4 5">
    <name type="scientific">Tegillarca granosa</name>
    <name type="common">Malaysian cockle</name>
    <name type="synonym">Anadara granosa</name>
    <dbReference type="NCBI Taxonomy" id="220873"/>
    <lineage>
        <taxon>Eukaryota</taxon>
        <taxon>Metazoa</taxon>
        <taxon>Spiralia</taxon>
        <taxon>Lophotrochozoa</taxon>
        <taxon>Mollusca</taxon>
        <taxon>Bivalvia</taxon>
        <taxon>Autobranchia</taxon>
        <taxon>Pteriomorphia</taxon>
        <taxon>Arcoida</taxon>
        <taxon>Arcoidea</taxon>
        <taxon>Arcidae</taxon>
        <taxon>Tegillarca</taxon>
    </lineage>
</organism>
<protein>
    <recommendedName>
        <fullName evidence="3">Helicase ATP-binding domain-containing protein</fullName>
    </recommendedName>
</protein>
<dbReference type="InterPro" id="IPR038718">
    <property type="entry name" value="SNF2-like_sf"/>
</dbReference>